<dbReference type="PROSITE" id="PS00108">
    <property type="entry name" value="PROTEIN_KINASE_ST"/>
    <property type="match status" value="1"/>
</dbReference>
<feature type="region of interest" description="Disordered" evidence="9">
    <location>
        <begin position="1"/>
        <end position="92"/>
    </location>
</feature>
<comment type="catalytic activity">
    <reaction evidence="7">
        <text>L-seryl-[protein] + ATP = O-phospho-L-seryl-[protein] + ADP + H(+)</text>
        <dbReference type="Rhea" id="RHEA:17989"/>
        <dbReference type="Rhea" id="RHEA-COMP:9863"/>
        <dbReference type="Rhea" id="RHEA-COMP:11604"/>
        <dbReference type="ChEBI" id="CHEBI:15378"/>
        <dbReference type="ChEBI" id="CHEBI:29999"/>
        <dbReference type="ChEBI" id="CHEBI:30616"/>
        <dbReference type="ChEBI" id="CHEBI:83421"/>
        <dbReference type="ChEBI" id="CHEBI:456216"/>
        <dbReference type="EC" id="2.7.11.24"/>
    </reaction>
    <physiologicalReaction direction="left-to-right" evidence="7">
        <dbReference type="Rhea" id="RHEA:17990"/>
    </physiologicalReaction>
</comment>
<feature type="compositionally biased region" description="Low complexity" evidence="9">
    <location>
        <begin position="431"/>
        <end position="440"/>
    </location>
</feature>
<dbReference type="EMBL" id="JAZAVK010000011">
    <property type="protein sequence ID" value="KAK7431515.1"/>
    <property type="molecule type" value="Genomic_DNA"/>
</dbReference>
<sequence length="1679" mass="181533">MFPASQRHVSANDPTRPFQVPPPPPPMGAPNSNQQMNNMTSFPPPPPRYPAAPGSSAPGVMLPPPPGPPPGSAHGPHPPWHGTFGRMYDGRPGFNIPPPPGQHQPYNPKLHAQIATGQTLAIPPPPPPSEQMSATYIPQGDTYGEGVGIPAFGLEDPTLTASSQASWSVMTPQSGTDTNTTTPMDDPNSRDRLYPTSTAQVRGVSNSSNATSAGSITPEVAAQWPLDTVLIWLAKNQFSRDWQETFKSLNLHGAQFLELGSGHGGRGNFGMMHQQVYPKLAQECTNSGTGWDQPREREEGKRMRRLIRSIVTGRTAESVKSAPPHVRKESLNGGHGNTLSSAGTDPMDSPNTPLTAPTPGFSSRRFSQTRSTTMPTSLNSADTSHRNILKHVETDGPRRHSPNVSESGEGATFRGAAARSTSPNGSPSLPPALFSSSTTPVLSASPNTMKTGHRSRSSIDSVSSNAAIYGSGVPSDAASMLSRGMNFGEAVHSGRNHDVRSRGSPLDSELKSAGVETPSSAKNSKSFLSFLSRKNRQKDDAYPSPEEMDGSPTSPAGSMKPMGLGVRGANGSDLNLDRPGSSVGPEDRNGYYAQNRPRRVNPVRTYVLATMDYWNYRMCDITEADTASEIRQAVCLHLGLGDHENSLVYLTEVGKFDHADPLDDQQVLTNKRVKGDSLGSLKFFVTPPGVPPVTSSLSVNTNVPASLSPGFLAPGTSAEDPRHNLRQRSSSSPPTSRSNTLTTDDKIDEQTLAQEANTYRAEMERKQREYLAKRKQVAKGSPSDTVGPGIVGRNVDFDQPRESPYEDKRSDQLFPQRRPPAPPSDPSATLTKVNSLSKKTGHSIRSSSSSLDGYPTPRHPIPSTGDGEMAEKNRRSKFVHQPQQVQQHQQPHQQQPHQQQPHQQQPQQQPQQQQQQGNNATGIGAALAGMGRNLSAIGQSTANGPRGTSSNGVIEKTSQRGKAAKSSVDLTRSSSGHGSPNLSSAAPRTLNWSQGNLPFVVPDYSPGGTPFLPGDKPMNALEAKSYNTAPRPSSPTEISPSSTRSRKSFPPKQPQRKKSSGPDLDFDDDMDVHFSKPAAPPPPADDDGDDDSDDGLFAIPLAGRNKSKAARNPQGQGGDGEDKRPSLTLNTKKVTFNSPQSYPSAVTPNGSDDMGSSSRRPPATPRSDTREPDDKDKLGRRKSFIEKDVWANRPPTDALLNNLDDFFPNLDLDQPVLEDGAEPGELPPSPIAEGEEPLSLSRIASESQAPPLANPPTAPLPSIPPARQPSLYNENDTLGSDESTLKALERPSSVAMRSLRRSGGLGRMKSIREVARGAHEANRRFAGPSQPGAQTSGNIMRRKSTKMFNANIVQIRPDRRGSMIMPQIPQDTIPKRQTTFRWFKGQLIGKGTYGRVYLGMNATTGDFLAVKEVEVNPKAASGDKAKMKELVGALDQEIDTMQHLDHINIVQYLGCERKETSISIFLEYISGGSIGSCLRKHGKFEESIVASLTRQTLSGLAYLHREGILHRDLKADNILLDVDGTCKISDFGISKKTDNIYGNDKTNNMQGSVFWMAPEVIRSQGEGYSAKVDIWSLGCVVLEMFAGKRPWAKEEAVGAIYKIANGETPPIPEDIQGTLGPLAVAFMMDCFQVNPFDRPTADVLLSQHPFCELDPNFNFYDTSLYAKIKPMKKEDGRKP</sequence>
<dbReference type="InterPro" id="IPR000719">
    <property type="entry name" value="Prot_kinase_dom"/>
</dbReference>
<feature type="compositionally biased region" description="Polar residues" evidence="9">
    <location>
        <begin position="832"/>
        <end position="851"/>
    </location>
</feature>
<dbReference type="Proteomes" id="UP001498421">
    <property type="component" value="Unassembled WGS sequence"/>
</dbReference>
<protein>
    <recommendedName>
        <fullName evidence="1">mitogen-activated protein kinase</fullName>
        <ecNumber evidence="1">2.7.11.24</ecNumber>
    </recommendedName>
</protein>
<dbReference type="Pfam" id="PF00069">
    <property type="entry name" value="Pkinase"/>
    <property type="match status" value="1"/>
</dbReference>
<feature type="compositionally biased region" description="Polar residues" evidence="9">
    <location>
        <begin position="1270"/>
        <end position="1282"/>
    </location>
</feature>
<accession>A0ABR1IE67</accession>
<proteinExistence type="predicted"/>
<dbReference type="InterPro" id="IPR050538">
    <property type="entry name" value="MAP_kinase_kinase_kinase"/>
</dbReference>
<feature type="compositionally biased region" description="Polar residues" evidence="9">
    <location>
        <begin position="441"/>
        <end position="450"/>
    </location>
</feature>
<dbReference type="PANTHER" id="PTHR48016:SF48">
    <property type="entry name" value="SERINE_THREONINE-PROTEIN KINASE BCK1_SLK1_SSP31"/>
    <property type="match status" value="1"/>
</dbReference>
<evidence type="ECO:0000313" key="11">
    <source>
        <dbReference type="EMBL" id="KAK7431515.1"/>
    </source>
</evidence>
<feature type="compositionally biased region" description="Polar residues" evidence="9">
    <location>
        <begin position="936"/>
        <end position="952"/>
    </location>
</feature>
<feature type="compositionally biased region" description="Pro residues" evidence="9">
    <location>
        <begin position="1252"/>
        <end position="1267"/>
    </location>
</feature>
<evidence type="ECO:0000256" key="8">
    <source>
        <dbReference type="PROSITE-ProRule" id="PRU10141"/>
    </source>
</evidence>
<feature type="region of interest" description="Disordered" evidence="9">
    <location>
        <begin position="492"/>
        <end position="593"/>
    </location>
</feature>
<dbReference type="PROSITE" id="PS00107">
    <property type="entry name" value="PROTEIN_KINASE_ATP"/>
    <property type="match status" value="1"/>
</dbReference>
<comment type="caution">
    <text evidence="11">The sequence shown here is derived from an EMBL/GenBank/DDBJ whole genome shotgun (WGS) entry which is preliminary data.</text>
</comment>
<evidence type="ECO:0000313" key="12">
    <source>
        <dbReference type="Proteomes" id="UP001498421"/>
    </source>
</evidence>
<reference evidence="11 12" key="1">
    <citation type="journal article" date="2025" name="Microbiol. Resour. Announc.">
        <title>Draft genome sequences for Neonectria magnoliae and Neonectria punicea, canker pathogens of Liriodendron tulipifera and Acer saccharum in West Virginia.</title>
        <authorList>
            <person name="Petronek H.M."/>
            <person name="Kasson M.T."/>
            <person name="Metheny A.M."/>
            <person name="Stauder C.M."/>
            <person name="Lovett B."/>
            <person name="Lynch S.C."/>
            <person name="Garnas J.R."/>
            <person name="Kasson L.R."/>
            <person name="Stajich J.E."/>
        </authorList>
    </citation>
    <scope>NUCLEOTIDE SEQUENCE [LARGE SCALE GENOMIC DNA]</scope>
    <source>
        <strain evidence="11 12">NRRL 64651</strain>
    </source>
</reference>
<dbReference type="Gene3D" id="1.10.510.10">
    <property type="entry name" value="Transferase(Phosphotransferase) domain 1"/>
    <property type="match status" value="1"/>
</dbReference>
<feature type="compositionally biased region" description="Low complexity" evidence="9">
    <location>
        <begin position="176"/>
        <end position="186"/>
    </location>
</feature>
<name>A0ABR1IE67_9HYPO</name>
<feature type="region of interest" description="Disordered" evidence="9">
    <location>
        <begin position="772"/>
        <end position="1340"/>
    </location>
</feature>
<evidence type="ECO:0000259" key="10">
    <source>
        <dbReference type="PROSITE" id="PS50011"/>
    </source>
</evidence>
<feature type="compositionally biased region" description="Pro residues" evidence="9">
    <location>
        <begin position="19"/>
        <end position="28"/>
    </location>
</feature>
<feature type="region of interest" description="Disordered" evidence="9">
    <location>
        <begin position="164"/>
        <end position="190"/>
    </location>
</feature>
<feature type="compositionally biased region" description="Polar residues" evidence="9">
    <location>
        <begin position="517"/>
        <end position="529"/>
    </location>
</feature>
<feature type="compositionally biased region" description="Basic and acidic residues" evidence="9">
    <location>
        <begin position="1167"/>
        <end position="1190"/>
    </location>
</feature>
<gene>
    <name evidence="11" type="primary">BCK1</name>
    <name evidence="11" type="ORF">QQZ08_002006</name>
</gene>
<organism evidence="11 12">
    <name type="scientific">Neonectria magnoliae</name>
    <dbReference type="NCBI Taxonomy" id="2732573"/>
    <lineage>
        <taxon>Eukaryota</taxon>
        <taxon>Fungi</taxon>
        <taxon>Dikarya</taxon>
        <taxon>Ascomycota</taxon>
        <taxon>Pezizomycotina</taxon>
        <taxon>Sordariomycetes</taxon>
        <taxon>Hypocreomycetidae</taxon>
        <taxon>Hypocreales</taxon>
        <taxon>Nectriaceae</taxon>
        <taxon>Neonectria</taxon>
    </lineage>
</organism>
<keyword evidence="3 8" id="KW-0547">Nucleotide-binding</keyword>
<feature type="domain" description="Protein kinase" evidence="10">
    <location>
        <begin position="1382"/>
        <end position="1651"/>
    </location>
</feature>
<feature type="compositionally biased region" description="Basic and acidic residues" evidence="9">
    <location>
        <begin position="795"/>
        <end position="811"/>
    </location>
</feature>
<feature type="compositionally biased region" description="Basic and acidic residues" evidence="9">
    <location>
        <begin position="1310"/>
        <end position="1323"/>
    </location>
</feature>
<feature type="compositionally biased region" description="Low complexity" evidence="9">
    <location>
        <begin position="361"/>
        <end position="373"/>
    </location>
</feature>
<keyword evidence="2 11" id="KW-0808">Transferase</keyword>
<feature type="region of interest" description="Disordered" evidence="9">
    <location>
        <begin position="710"/>
        <end position="750"/>
    </location>
</feature>
<keyword evidence="12" id="KW-1185">Reference proteome</keyword>
<feature type="region of interest" description="Disordered" evidence="9">
    <location>
        <begin position="314"/>
        <end position="461"/>
    </location>
</feature>
<dbReference type="InterPro" id="IPR011009">
    <property type="entry name" value="Kinase-like_dom_sf"/>
</dbReference>
<dbReference type="PROSITE" id="PS50011">
    <property type="entry name" value="PROTEIN_KINASE_DOM"/>
    <property type="match status" value="1"/>
</dbReference>
<keyword evidence="4 11" id="KW-0418">Kinase</keyword>
<dbReference type="InterPro" id="IPR017441">
    <property type="entry name" value="Protein_kinase_ATP_BS"/>
</dbReference>
<evidence type="ECO:0000256" key="4">
    <source>
        <dbReference type="ARBA" id="ARBA00022777"/>
    </source>
</evidence>
<feature type="binding site" evidence="8">
    <location>
        <position position="1411"/>
    </location>
    <ligand>
        <name>ATP</name>
        <dbReference type="ChEBI" id="CHEBI:30616"/>
    </ligand>
</feature>
<evidence type="ECO:0000256" key="3">
    <source>
        <dbReference type="ARBA" id="ARBA00022741"/>
    </source>
</evidence>
<evidence type="ECO:0000256" key="9">
    <source>
        <dbReference type="SAM" id="MobiDB-lite"/>
    </source>
</evidence>
<feature type="compositionally biased region" description="Basic residues" evidence="9">
    <location>
        <begin position="1044"/>
        <end position="1059"/>
    </location>
</feature>
<evidence type="ECO:0000256" key="6">
    <source>
        <dbReference type="ARBA" id="ARBA00047919"/>
    </source>
</evidence>
<comment type="catalytic activity">
    <reaction evidence="6">
        <text>L-threonyl-[protein] + ATP = O-phospho-L-threonyl-[protein] + ADP + H(+)</text>
        <dbReference type="Rhea" id="RHEA:46608"/>
        <dbReference type="Rhea" id="RHEA-COMP:11060"/>
        <dbReference type="Rhea" id="RHEA-COMP:11605"/>
        <dbReference type="ChEBI" id="CHEBI:15378"/>
        <dbReference type="ChEBI" id="CHEBI:30013"/>
        <dbReference type="ChEBI" id="CHEBI:30616"/>
        <dbReference type="ChEBI" id="CHEBI:61977"/>
        <dbReference type="ChEBI" id="CHEBI:456216"/>
        <dbReference type="EC" id="2.7.11.24"/>
    </reaction>
    <physiologicalReaction direction="left-to-right" evidence="6">
        <dbReference type="Rhea" id="RHEA:46609"/>
    </physiologicalReaction>
</comment>
<dbReference type="GO" id="GO:0004709">
    <property type="term" value="F:MAP kinase kinase kinase activity"/>
    <property type="evidence" value="ECO:0007669"/>
    <property type="project" value="UniProtKB-EC"/>
</dbReference>
<feature type="compositionally biased region" description="Acidic residues" evidence="9">
    <location>
        <begin position="1084"/>
        <end position="1094"/>
    </location>
</feature>
<feature type="compositionally biased region" description="Low complexity" evidence="9">
    <location>
        <begin position="728"/>
        <end position="742"/>
    </location>
</feature>
<keyword evidence="5 8" id="KW-0067">ATP-binding</keyword>
<feature type="compositionally biased region" description="Low complexity" evidence="9">
    <location>
        <begin position="879"/>
        <end position="916"/>
    </location>
</feature>
<feature type="compositionally biased region" description="Low complexity" evidence="9">
    <location>
        <begin position="1197"/>
        <end position="1213"/>
    </location>
</feature>
<feature type="compositionally biased region" description="Low complexity" evidence="9">
    <location>
        <begin position="1030"/>
        <end position="1043"/>
    </location>
</feature>
<dbReference type="InterPro" id="IPR008271">
    <property type="entry name" value="Ser/Thr_kinase_AS"/>
</dbReference>
<dbReference type="SUPFAM" id="SSF56112">
    <property type="entry name" value="Protein kinase-like (PK-like)"/>
    <property type="match status" value="1"/>
</dbReference>
<evidence type="ECO:0000256" key="2">
    <source>
        <dbReference type="ARBA" id="ARBA00022679"/>
    </source>
</evidence>
<evidence type="ECO:0000256" key="7">
    <source>
        <dbReference type="ARBA" id="ARBA00048130"/>
    </source>
</evidence>
<feature type="compositionally biased region" description="Low complexity" evidence="9">
    <location>
        <begin position="51"/>
        <end position="60"/>
    </location>
</feature>
<feature type="compositionally biased region" description="Polar residues" evidence="9">
    <location>
        <begin position="1127"/>
        <end position="1150"/>
    </location>
</feature>
<feature type="compositionally biased region" description="Low complexity" evidence="9">
    <location>
        <begin position="973"/>
        <end position="984"/>
    </location>
</feature>
<evidence type="ECO:0000256" key="1">
    <source>
        <dbReference type="ARBA" id="ARBA00012411"/>
    </source>
</evidence>
<dbReference type="PANTHER" id="PTHR48016">
    <property type="entry name" value="MAP KINASE KINASE KINASE SSK2-RELATED-RELATED"/>
    <property type="match status" value="1"/>
</dbReference>
<feature type="compositionally biased region" description="Polar residues" evidence="9">
    <location>
        <begin position="164"/>
        <end position="175"/>
    </location>
</feature>
<feature type="compositionally biased region" description="Pro residues" evidence="9">
    <location>
        <begin position="61"/>
        <end position="79"/>
    </location>
</feature>
<feature type="compositionally biased region" description="Polar residues" evidence="9">
    <location>
        <begin position="337"/>
        <end position="355"/>
    </location>
</feature>
<dbReference type="SMART" id="SM00220">
    <property type="entry name" value="S_TKc"/>
    <property type="match status" value="1"/>
</dbReference>
<evidence type="ECO:0000256" key="5">
    <source>
        <dbReference type="ARBA" id="ARBA00022840"/>
    </source>
</evidence>
<dbReference type="EC" id="2.7.11.24" evidence="1"/>